<comment type="caution">
    <text evidence="3">The sequence shown here is derived from an EMBL/GenBank/DDBJ whole genome shotgun (WGS) entry which is preliminary data.</text>
</comment>
<sequence length="131" mass="14518">MLITLIVILMPKVIEINPNLNDVYETTENTCNETDTESQSDDNTLIASILSLSCSIFTNSTNQSITSTNQSTTSTISTKREKNQHAIKNKTKDQLILSQFARKYLTTPATSVSSERLFSDVGNLITPNEID</sequence>
<dbReference type="SUPFAM" id="SSF53098">
    <property type="entry name" value="Ribonuclease H-like"/>
    <property type="match status" value="1"/>
</dbReference>
<keyword evidence="4" id="KW-1185">Reference proteome</keyword>
<dbReference type="Proteomes" id="UP000789831">
    <property type="component" value="Unassembled WGS sequence"/>
</dbReference>
<name>A0A9N9E5R4_9GLOM</name>
<dbReference type="Pfam" id="PF05699">
    <property type="entry name" value="Dimer_Tnp_hAT"/>
    <property type="match status" value="1"/>
</dbReference>
<evidence type="ECO:0000259" key="2">
    <source>
        <dbReference type="Pfam" id="PF05699"/>
    </source>
</evidence>
<evidence type="ECO:0000313" key="4">
    <source>
        <dbReference type="Proteomes" id="UP000789831"/>
    </source>
</evidence>
<reference evidence="3" key="1">
    <citation type="submission" date="2021-06" db="EMBL/GenBank/DDBJ databases">
        <authorList>
            <person name="Kallberg Y."/>
            <person name="Tangrot J."/>
            <person name="Rosling A."/>
        </authorList>
    </citation>
    <scope>NUCLEOTIDE SEQUENCE</scope>
    <source>
        <strain evidence="3">MT106</strain>
    </source>
</reference>
<protein>
    <submittedName>
        <fullName evidence="3">5167_t:CDS:1</fullName>
    </submittedName>
</protein>
<feature type="chain" id="PRO_5040187464" evidence="1">
    <location>
        <begin position="17"/>
        <end position="131"/>
    </location>
</feature>
<feature type="domain" description="HAT C-terminal dimerisation" evidence="2">
    <location>
        <begin position="91"/>
        <end position="128"/>
    </location>
</feature>
<feature type="signal peptide" evidence="1">
    <location>
        <begin position="1"/>
        <end position="16"/>
    </location>
</feature>
<evidence type="ECO:0000313" key="3">
    <source>
        <dbReference type="EMBL" id="CAG8660856.1"/>
    </source>
</evidence>
<dbReference type="InterPro" id="IPR012337">
    <property type="entry name" value="RNaseH-like_sf"/>
</dbReference>
<accession>A0A9N9E5R4</accession>
<dbReference type="OrthoDB" id="3062869at2759"/>
<dbReference type="GO" id="GO:0046983">
    <property type="term" value="F:protein dimerization activity"/>
    <property type="evidence" value="ECO:0007669"/>
    <property type="project" value="InterPro"/>
</dbReference>
<gene>
    <name evidence="3" type="ORF">AGERDE_LOCUS11806</name>
</gene>
<evidence type="ECO:0000256" key="1">
    <source>
        <dbReference type="SAM" id="SignalP"/>
    </source>
</evidence>
<dbReference type="InterPro" id="IPR008906">
    <property type="entry name" value="HATC_C_dom"/>
</dbReference>
<proteinExistence type="predicted"/>
<dbReference type="EMBL" id="CAJVPL010005834">
    <property type="protein sequence ID" value="CAG8660856.1"/>
    <property type="molecule type" value="Genomic_DNA"/>
</dbReference>
<dbReference type="AlphaFoldDB" id="A0A9N9E5R4"/>
<organism evidence="3 4">
    <name type="scientific">Ambispora gerdemannii</name>
    <dbReference type="NCBI Taxonomy" id="144530"/>
    <lineage>
        <taxon>Eukaryota</taxon>
        <taxon>Fungi</taxon>
        <taxon>Fungi incertae sedis</taxon>
        <taxon>Mucoromycota</taxon>
        <taxon>Glomeromycotina</taxon>
        <taxon>Glomeromycetes</taxon>
        <taxon>Archaeosporales</taxon>
        <taxon>Ambisporaceae</taxon>
        <taxon>Ambispora</taxon>
    </lineage>
</organism>
<keyword evidence="1" id="KW-0732">Signal</keyword>